<evidence type="ECO:0000259" key="1">
    <source>
        <dbReference type="Pfam" id="PF18765"/>
    </source>
</evidence>
<evidence type="ECO:0000313" key="3">
    <source>
        <dbReference type="Proteomes" id="UP001500880"/>
    </source>
</evidence>
<dbReference type="InterPro" id="IPR052930">
    <property type="entry name" value="TA_antitoxin_MntA"/>
</dbReference>
<dbReference type="RefSeq" id="WP_343842808.1">
    <property type="nucleotide sequence ID" value="NZ_BAAADO010000007.1"/>
</dbReference>
<sequence length="134" mass="15496">MIPEDWKELIKETLKDRLQPAFLIVFGSYAMDSAHDDSDLDLAYYSNQISTSYERFLLMEELAEKCNVNVDLVDLKNVDTVFAAQIFTTGEPIYVADKNVFIKERMKTLSMYARLNEQRAEIIQGIRERGNIFG</sequence>
<comment type="caution">
    <text evidence="2">The sequence shown here is derived from an EMBL/GenBank/DDBJ whole genome shotgun (WGS) entry which is preliminary data.</text>
</comment>
<organism evidence="2 3">
    <name type="scientific">Salinibacillus aidingensis</name>
    <dbReference type="NCBI Taxonomy" id="237684"/>
    <lineage>
        <taxon>Bacteria</taxon>
        <taxon>Bacillati</taxon>
        <taxon>Bacillota</taxon>
        <taxon>Bacilli</taxon>
        <taxon>Bacillales</taxon>
        <taxon>Bacillaceae</taxon>
        <taxon>Salinibacillus</taxon>
    </lineage>
</organism>
<accession>A0ABN1BLI3</accession>
<dbReference type="EMBL" id="BAAADO010000007">
    <property type="protein sequence ID" value="GAA0500648.1"/>
    <property type="molecule type" value="Genomic_DNA"/>
</dbReference>
<dbReference type="PANTHER" id="PTHR43852:SF2">
    <property type="entry name" value="PROTEIN ADENYLYLTRANSFERASE MNTA"/>
    <property type="match status" value="1"/>
</dbReference>
<protein>
    <recommendedName>
        <fullName evidence="1">Polymerase beta nucleotidyltransferase domain-containing protein</fullName>
    </recommendedName>
</protein>
<evidence type="ECO:0000313" key="2">
    <source>
        <dbReference type="EMBL" id="GAA0500648.1"/>
    </source>
</evidence>
<dbReference type="PANTHER" id="PTHR43852">
    <property type="entry name" value="NUCLEOTIDYLTRANSFERASE"/>
    <property type="match status" value="1"/>
</dbReference>
<dbReference type="Proteomes" id="UP001500880">
    <property type="component" value="Unassembled WGS sequence"/>
</dbReference>
<dbReference type="InterPro" id="IPR041633">
    <property type="entry name" value="Polbeta"/>
</dbReference>
<feature type="domain" description="Polymerase beta nucleotidyltransferase" evidence="1">
    <location>
        <begin position="9"/>
        <end position="98"/>
    </location>
</feature>
<reference evidence="2 3" key="1">
    <citation type="journal article" date="2019" name="Int. J. Syst. Evol. Microbiol.">
        <title>The Global Catalogue of Microorganisms (GCM) 10K type strain sequencing project: providing services to taxonomists for standard genome sequencing and annotation.</title>
        <authorList>
            <consortium name="The Broad Institute Genomics Platform"/>
            <consortium name="The Broad Institute Genome Sequencing Center for Infectious Disease"/>
            <person name="Wu L."/>
            <person name="Ma J."/>
        </authorList>
    </citation>
    <scope>NUCLEOTIDE SEQUENCE [LARGE SCALE GENOMIC DNA]</scope>
    <source>
        <strain evidence="2 3">JCM 12389</strain>
    </source>
</reference>
<keyword evidence="3" id="KW-1185">Reference proteome</keyword>
<dbReference type="InterPro" id="IPR043519">
    <property type="entry name" value="NT_sf"/>
</dbReference>
<dbReference type="CDD" id="cd05403">
    <property type="entry name" value="NT_KNTase_like"/>
    <property type="match status" value="1"/>
</dbReference>
<name>A0ABN1BLI3_9BACI</name>
<proteinExistence type="predicted"/>
<dbReference type="SUPFAM" id="SSF81301">
    <property type="entry name" value="Nucleotidyltransferase"/>
    <property type="match status" value="1"/>
</dbReference>
<gene>
    <name evidence="2" type="ORF">GCM10008986_29970</name>
</gene>
<dbReference type="NCBIfam" id="NF047752">
    <property type="entry name" value="MntA_antitoxin"/>
    <property type="match status" value="1"/>
</dbReference>
<dbReference type="Gene3D" id="3.30.460.10">
    <property type="entry name" value="Beta Polymerase, domain 2"/>
    <property type="match status" value="1"/>
</dbReference>
<dbReference type="Pfam" id="PF18765">
    <property type="entry name" value="Polbeta"/>
    <property type="match status" value="1"/>
</dbReference>